<dbReference type="RefSeq" id="WP_205761490.1">
    <property type="nucleotide sequence ID" value="NZ_JABDTL010000001.1"/>
</dbReference>
<dbReference type="AlphaFoldDB" id="A0A841H2E0"/>
<feature type="signal peptide" evidence="7">
    <location>
        <begin position="1"/>
        <end position="25"/>
    </location>
</feature>
<accession>A0A841H2E0</accession>
<dbReference type="EMBL" id="JACHIA010000012">
    <property type="protein sequence ID" value="MBB6072144.1"/>
    <property type="molecule type" value="Genomic_DNA"/>
</dbReference>
<name>A0A841H2E0_9BACT</name>
<dbReference type="CDD" id="cd06240">
    <property type="entry name" value="M14-like"/>
    <property type="match status" value="1"/>
</dbReference>
<dbReference type="Gene3D" id="3.40.630.10">
    <property type="entry name" value="Zn peptidases"/>
    <property type="match status" value="1"/>
</dbReference>
<keyword evidence="4" id="KW-0378">Hydrolase</keyword>
<gene>
    <name evidence="9" type="ORF">HNQ61_003805</name>
</gene>
<evidence type="ECO:0000256" key="4">
    <source>
        <dbReference type="ARBA" id="ARBA00022801"/>
    </source>
</evidence>
<dbReference type="Pfam" id="PF00246">
    <property type="entry name" value="Peptidase_M14"/>
    <property type="match status" value="1"/>
</dbReference>
<evidence type="ECO:0000313" key="10">
    <source>
        <dbReference type="Proteomes" id="UP000582837"/>
    </source>
</evidence>
<feature type="chain" id="PRO_5032917196" description="Peptidase M14 domain-containing protein" evidence="7">
    <location>
        <begin position="26"/>
        <end position="929"/>
    </location>
</feature>
<dbReference type="InterPro" id="IPR000834">
    <property type="entry name" value="Peptidase_M14"/>
</dbReference>
<keyword evidence="6" id="KW-0482">Metalloprotease</keyword>
<dbReference type="Proteomes" id="UP000582837">
    <property type="component" value="Unassembled WGS sequence"/>
</dbReference>
<evidence type="ECO:0000256" key="2">
    <source>
        <dbReference type="ARBA" id="ARBA00005988"/>
    </source>
</evidence>
<evidence type="ECO:0000259" key="8">
    <source>
        <dbReference type="Pfam" id="PF00246"/>
    </source>
</evidence>
<sequence>MIPSTIRRGASAAVVALALAGAARAAAQQTLTTPEQQFGHQIGADYVLPNYQQLVEYWRKLDGQSDRMRVMSIGRTAEGREQVMAIVSSPQNLRDAERYRDISRTLAMGRVDSTTAARLAADGKAIVWIDGGLHASEVLGAQQLMETVWQLISRDDAETRRILDDVIILAVHANPDGMELVSNWYTRNPNPQQRTMAGIPRLYQKYIGHDNNRDFYASTQPETENMNRVMYHEWLPQIVYNHHQTGPTGTVMFAPPFRDPFNFNYDPLIVSGIDMVGAAMQNRFLAEDKPGVTQRKGSNYSTWWNGGLRTTAYFHNMIGLLTETIGNPTPMDVAFVPARQIPSGDLPSPVAPQQWHFRRSIDYSITANYAVLDYASRYRQTLLTNMWRMARNSVQRGQRDEWTVMPRHVDSVRAAIAAERGAAPGEANAVMVSGGQFAGAANPVESARYQALLHRPEWRDARGYVIPSDQADFATAGKFIDALRENGVEVQRATAPFTVAGKRYAAGSYVVMAAQPFRPHVMDMFEPQDHPNDFLYQGGPPIPPYDNAGWTLAYQMGVKFDRVLEGFSGPFQPVTEWNVPRPAGRVASGSGGWILTARQNDAFTAVNRLLASGQEVWRVRQAARGAQAGDFWVSGSVPRAQVQALADSLGLTVGTGARPSGATRLRPLRIALWDRYGGSMPSGWTRWIFEQFGFPYQQVFQQELDAGNLNPKYDVIVFVDGAIPERDPRGGTNAFMPDPATLPAELRTQVGNVTIERTVPKIREFLENGGTVLTIGSSTALARHLGLPVEDAMVEAGQNGEQRHLPREKFFIPGSLLQVRVDNTAPVAWGMETQADVMFDDSPVFRLGADAASRGVRRVAWYDSATPLRSGWAWGQQYLQNGAAVVSADVGRGTLYLFGPEIAFRAQPHGTFKLLFNGLYESVSKPAVQ</sequence>
<keyword evidence="3" id="KW-0645">Protease</keyword>
<dbReference type="PANTHER" id="PTHR11705">
    <property type="entry name" value="PROTEASE FAMILY M14 CARBOXYPEPTIDASE A,B"/>
    <property type="match status" value="1"/>
</dbReference>
<evidence type="ECO:0000256" key="7">
    <source>
        <dbReference type="SAM" id="SignalP"/>
    </source>
</evidence>
<evidence type="ECO:0000256" key="3">
    <source>
        <dbReference type="ARBA" id="ARBA00022670"/>
    </source>
</evidence>
<comment type="similarity">
    <text evidence="2">Belongs to the peptidase M14 family.</text>
</comment>
<reference evidence="9 10" key="1">
    <citation type="submission" date="2020-08" db="EMBL/GenBank/DDBJ databases">
        <title>Genomic Encyclopedia of Type Strains, Phase IV (KMG-IV): sequencing the most valuable type-strain genomes for metagenomic binning, comparative biology and taxonomic classification.</title>
        <authorList>
            <person name="Goeker M."/>
        </authorList>
    </citation>
    <scope>NUCLEOTIDE SEQUENCE [LARGE SCALE GENOMIC DNA]</scope>
    <source>
        <strain evidence="9 10">DSM 29007</strain>
    </source>
</reference>
<keyword evidence="10" id="KW-1185">Reference proteome</keyword>
<dbReference type="PANTHER" id="PTHR11705:SF143">
    <property type="entry name" value="SLL0236 PROTEIN"/>
    <property type="match status" value="1"/>
</dbReference>
<dbReference type="GO" id="GO:0008270">
    <property type="term" value="F:zinc ion binding"/>
    <property type="evidence" value="ECO:0007669"/>
    <property type="project" value="InterPro"/>
</dbReference>
<dbReference type="GO" id="GO:0006508">
    <property type="term" value="P:proteolysis"/>
    <property type="evidence" value="ECO:0007669"/>
    <property type="project" value="UniProtKB-KW"/>
</dbReference>
<dbReference type="GO" id="GO:0004181">
    <property type="term" value="F:metallocarboxypeptidase activity"/>
    <property type="evidence" value="ECO:0007669"/>
    <property type="project" value="InterPro"/>
</dbReference>
<dbReference type="GO" id="GO:0005615">
    <property type="term" value="C:extracellular space"/>
    <property type="evidence" value="ECO:0007669"/>
    <property type="project" value="TreeGrafter"/>
</dbReference>
<dbReference type="SUPFAM" id="SSF53187">
    <property type="entry name" value="Zn-dependent exopeptidases"/>
    <property type="match status" value="1"/>
</dbReference>
<evidence type="ECO:0000256" key="6">
    <source>
        <dbReference type="ARBA" id="ARBA00023049"/>
    </source>
</evidence>
<comment type="caution">
    <text evidence="9">The sequence shown here is derived from an EMBL/GenBank/DDBJ whole genome shotgun (WGS) entry which is preliminary data.</text>
</comment>
<protein>
    <recommendedName>
        <fullName evidence="8">Peptidase M14 domain-containing protein</fullName>
    </recommendedName>
</protein>
<evidence type="ECO:0000313" key="9">
    <source>
        <dbReference type="EMBL" id="MBB6072144.1"/>
    </source>
</evidence>
<organism evidence="9 10">
    <name type="scientific">Longimicrobium terrae</name>
    <dbReference type="NCBI Taxonomy" id="1639882"/>
    <lineage>
        <taxon>Bacteria</taxon>
        <taxon>Pseudomonadati</taxon>
        <taxon>Gemmatimonadota</taxon>
        <taxon>Longimicrobiia</taxon>
        <taxon>Longimicrobiales</taxon>
        <taxon>Longimicrobiaceae</taxon>
        <taxon>Longimicrobium</taxon>
    </lineage>
</organism>
<comment type="cofactor">
    <cofactor evidence="1">
        <name>Zn(2+)</name>
        <dbReference type="ChEBI" id="CHEBI:29105"/>
    </cofactor>
</comment>
<proteinExistence type="inferred from homology"/>
<keyword evidence="7" id="KW-0732">Signal</keyword>
<feature type="domain" description="Peptidase M14" evidence="8">
    <location>
        <begin position="56"/>
        <end position="231"/>
    </location>
</feature>
<keyword evidence="5" id="KW-0862">Zinc</keyword>
<evidence type="ECO:0000256" key="1">
    <source>
        <dbReference type="ARBA" id="ARBA00001947"/>
    </source>
</evidence>
<evidence type="ECO:0000256" key="5">
    <source>
        <dbReference type="ARBA" id="ARBA00022833"/>
    </source>
</evidence>